<accession>A0A8S5T3B7</accession>
<reference evidence="1" key="1">
    <citation type="journal article" date="2021" name="Proc. Natl. Acad. Sci. U.S.A.">
        <title>A Catalog of Tens of Thousands of Viruses from Human Metagenomes Reveals Hidden Associations with Chronic Diseases.</title>
        <authorList>
            <person name="Tisza M.J."/>
            <person name="Buck C.B."/>
        </authorList>
    </citation>
    <scope>NUCLEOTIDE SEQUENCE</scope>
    <source>
        <strain evidence="1">CtqfO1</strain>
    </source>
</reference>
<evidence type="ECO:0000313" key="1">
    <source>
        <dbReference type="EMBL" id="DAF57507.1"/>
    </source>
</evidence>
<dbReference type="EMBL" id="BK032734">
    <property type="protein sequence ID" value="DAF57507.1"/>
    <property type="molecule type" value="Genomic_DNA"/>
</dbReference>
<sequence length="129" mass="14742">MENYRVYFNTKMLDDALLKTYVTPRIIRDSSSYVESIAMSYGVEPEQIATPTPFLVSQLGMFWAYMTAAWGKAQFSLGKSADNDSFALKYKLFKELLDDLLKQLSADTFTNGKKLKKRTFPAIMPISRN</sequence>
<organism evidence="1">
    <name type="scientific">Myoviridae sp. ctqfO1</name>
    <dbReference type="NCBI Taxonomy" id="2827710"/>
    <lineage>
        <taxon>Viruses</taxon>
        <taxon>Duplodnaviria</taxon>
        <taxon>Heunggongvirae</taxon>
        <taxon>Uroviricota</taxon>
        <taxon>Caudoviricetes</taxon>
    </lineage>
</organism>
<proteinExistence type="predicted"/>
<name>A0A8S5T3B7_9CAUD</name>
<protein>
    <submittedName>
        <fullName evidence="1">Uncharacterized protein</fullName>
    </submittedName>
</protein>